<evidence type="ECO:0000256" key="1">
    <source>
        <dbReference type="ARBA" id="ARBA00023125"/>
    </source>
</evidence>
<accession>A0ABV5W0S4</accession>
<feature type="DNA-binding region" description="H-T-H motif" evidence="2">
    <location>
        <begin position="31"/>
        <end position="50"/>
    </location>
</feature>
<keyword evidence="5" id="KW-1185">Reference proteome</keyword>
<dbReference type="Pfam" id="PF00440">
    <property type="entry name" value="TetR_N"/>
    <property type="match status" value="1"/>
</dbReference>
<dbReference type="PROSITE" id="PS50977">
    <property type="entry name" value="HTH_TETR_2"/>
    <property type="match status" value="1"/>
</dbReference>
<gene>
    <name evidence="4" type="ORF">ACFFNY_21675</name>
</gene>
<organism evidence="4 5">
    <name type="scientific">Paenibacillus hodogayensis</name>
    <dbReference type="NCBI Taxonomy" id="279208"/>
    <lineage>
        <taxon>Bacteria</taxon>
        <taxon>Bacillati</taxon>
        <taxon>Bacillota</taxon>
        <taxon>Bacilli</taxon>
        <taxon>Bacillales</taxon>
        <taxon>Paenibacillaceae</taxon>
        <taxon>Paenibacillus</taxon>
    </lineage>
</organism>
<feature type="domain" description="HTH tetR-type" evidence="3">
    <location>
        <begin position="8"/>
        <end position="68"/>
    </location>
</feature>
<evidence type="ECO:0000259" key="3">
    <source>
        <dbReference type="PROSITE" id="PS50977"/>
    </source>
</evidence>
<evidence type="ECO:0000313" key="4">
    <source>
        <dbReference type="EMBL" id="MFB9754187.1"/>
    </source>
</evidence>
<evidence type="ECO:0000313" key="5">
    <source>
        <dbReference type="Proteomes" id="UP001589619"/>
    </source>
</evidence>
<reference evidence="4 5" key="1">
    <citation type="submission" date="2024-09" db="EMBL/GenBank/DDBJ databases">
        <authorList>
            <person name="Sun Q."/>
            <person name="Mori K."/>
        </authorList>
    </citation>
    <scope>NUCLEOTIDE SEQUENCE [LARGE SCALE GENOMIC DNA]</scope>
    <source>
        <strain evidence="4 5">JCM 12520</strain>
    </source>
</reference>
<dbReference type="InterPro" id="IPR036271">
    <property type="entry name" value="Tet_transcr_reg_TetR-rel_C_sf"/>
</dbReference>
<dbReference type="PRINTS" id="PR00455">
    <property type="entry name" value="HTHTETR"/>
</dbReference>
<protein>
    <submittedName>
        <fullName evidence="4">TetR/AcrR family transcriptional regulator</fullName>
    </submittedName>
</protein>
<dbReference type="InterPro" id="IPR001647">
    <property type="entry name" value="HTH_TetR"/>
</dbReference>
<dbReference type="RefSeq" id="WP_344914160.1">
    <property type="nucleotide sequence ID" value="NZ_BAAAYO010000013.1"/>
</dbReference>
<proteinExistence type="predicted"/>
<dbReference type="Proteomes" id="UP001589619">
    <property type="component" value="Unassembled WGS sequence"/>
</dbReference>
<sequence>MKQEERRQQTLQLLLSTVKELIHEKGCDEVKMSDIMERSGLSKGAIFHYVKTKDELFALILQERLDDIDARFNERVDQEEEREFQGPLKEITRKLSALDDSEETTNQIILYLLGKSSQPVVAAALRDFHESSFQLARQWIVTGQNHGVIPAAIDADRTAELFILVSHGLRMRTAIQAGTPSFTSDDFAAFLAHTLNPPASS</sequence>
<dbReference type="PANTHER" id="PTHR30055">
    <property type="entry name" value="HTH-TYPE TRANSCRIPTIONAL REGULATOR RUTR"/>
    <property type="match status" value="1"/>
</dbReference>
<comment type="caution">
    <text evidence="4">The sequence shown here is derived from an EMBL/GenBank/DDBJ whole genome shotgun (WGS) entry which is preliminary data.</text>
</comment>
<dbReference type="InterPro" id="IPR009057">
    <property type="entry name" value="Homeodomain-like_sf"/>
</dbReference>
<dbReference type="SUPFAM" id="SSF48498">
    <property type="entry name" value="Tetracyclin repressor-like, C-terminal domain"/>
    <property type="match status" value="1"/>
</dbReference>
<name>A0ABV5W0S4_9BACL</name>
<evidence type="ECO:0000256" key="2">
    <source>
        <dbReference type="PROSITE-ProRule" id="PRU00335"/>
    </source>
</evidence>
<dbReference type="InterPro" id="IPR050109">
    <property type="entry name" value="HTH-type_TetR-like_transc_reg"/>
</dbReference>
<dbReference type="SUPFAM" id="SSF46689">
    <property type="entry name" value="Homeodomain-like"/>
    <property type="match status" value="1"/>
</dbReference>
<keyword evidence="1 2" id="KW-0238">DNA-binding</keyword>
<dbReference type="PANTHER" id="PTHR30055:SF226">
    <property type="entry name" value="HTH-TYPE TRANSCRIPTIONAL REGULATOR PKSA"/>
    <property type="match status" value="1"/>
</dbReference>
<dbReference type="EMBL" id="JBHMAG010000014">
    <property type="protein sequence ID" value="MFB9754187.1"/>
    <property type="molecule type" value="Genomic_DNA"/>
</dbReference>
<dbReference type="Gene3D" id="1.10.357.10">
    <property type="entry name" value="Tetracycline Repressor, domain 2"/>
    <property type="match status" value="1"/>
</dbReference>